<dbReference type="KEGG" id="vg:15011104"/>
<accession>M4QTI5</accession>
<proteinExistence type="predicted"/>
<keyword evidence="2" id="KW-1185">Reference proteome</keyword>
<dbReference type="Proteomes" id="UP000201252">
    <property type="component" value="Segment"/>
</dbReference>
<evidence type="ECO:0000313" key="1">
    <source>
        <dbReference type="EMBL" id="AGH31699.1"/>
    </source>
</evidence>
<protein>
    <submittedName>
        <fullName evidence="1">Uncharacterized protein</fullName>
    </submittedName>
</protein>
<reference evidence="1 2" key="1">
    <citation type="submission" date="2010-10" db="EMBL/GenBank/DDBJ databases">
        <title>The Genome Sequence of Synechococcus phage S-SKS1.</title>
        <authorList>
            <consortium name="The Broad Institute Genome Sequencing Platform"/>
            <person name="Henn M.R."/>
            <person name="Clokie M."/>
            <person name="Levin J."/>
            <person name="Malboeuf C."/>
            <person name="Casali M."/>
            <person name="Russ C."/>
            <person name="Lennon N."/>
            <person name="Chapman S.B."/>
            <person name="Erlich R."/>
            <person name="Young S.K."/>
            <person name="Yandava C."/>
            <person name="Zeng Q."/>
            <person name="Alvarado L."/>
            <person name="Anderson S."/>
            <person name="Berlin A."/>
            <person name="Chen Z."/>
            <person name="Freedman E."/>
            <person name="Gellesch M."/>
            <person name="Goldberg J."/>
            <person name="Green L."/>
            <person name="Griggs A."/>
            <person name="Gujja S."/>
            <person name="Heilman E.R."/>
            <person name="Heiman D."/>
            <person name="Hollinger A."/>
            <person name="Howarth C."/>
            <person name="Larson L."/>
            <person name="Mehta T."/>
            <person name="Pearson M."/>
            <person name="Roberts A."/>
            <person name="Ryan E."/>
            <person name="Saif S."/>
            <person name="Shea T."/>
            <person name="Shenoy N."/>
            <person name="Sisk P."/>
            <person name="Stolte C."/>
            <person name="Sykes S."/>
            <person name="White J."/>
            <person name="Haas B."/>
            <person name="Nusbaum C."/>
            <person name="Birren B."/>
        </authorList>
    </citation>
    <scope>NUCLEOTIDE SEQUENCE [LARGE SCALE GENOMIC DNA]</scope>
</reference>
<dbReference type="EMBL" id="HQ633071">
    <property type="protein sequence ID" value="AGH31699.1"/>
    <property type="molecule type" value="Genomic_DNA"/>
</dbReference>
<organism evidence="1 2">
    <name type="scientific">Synechococcus phage S-SKS1</name>
    <dbReference type="NCBI Taxonomy" id="754042"/>
    <lineage>
        <taxon>Viruses</taxon>
        <taxon>Duplodnaviria</taxon>
        <taxon>Heunggongvirae</taxon>
        <taxon>Uroviricota</taxon>
        <taxon>Caudoviricetes</taxon>
        <taxon>Llyrvirus</taxon>
        <taxon>Llyrvirus SSKS1</taxon>
    </lineage>
</organism>
<sequence>MPYNNHIQNKHMFNFFSHQTESNSVPDPDPLFATEKELILYVIKEATITSEIYKEHSLPEWKAQYSKRRGPICLLYVWKEDRTIIGEWAKTSDDEEILRAIYDTHRSGFLYMNDENTCHPKLYLNVHLPDDLIDCYINSPIFLRETLSEEFLRLHDMSKVGFNSTLNEKIQSRIDEIVAIKRKKKEDKTKDKLKAFLITASATKSVLTGNAIDDVVDASINDTVNDDVLDYMNKLFGDKK</sequence>
<dbReference type="RefSeq" id="YP_007674551.1">
    <property type="nucleotide sequence ID" value="NC_020851.1"/>
</dbReference>
<dbReference type="GeneID" id="15011104"/>
<gene>
    <name evidence="1" type="ORF">SWZG_00193</name>
</gene>
<name>M4QTI5_9CAUD</name>
<evidence type="ECO:0000313" key="2">
    <source>
        <dbReference type="Proteomes" id="UP000201252"/>
    </source>
</evidence>